<evidence type="ECO:0000259" key="1">
    <source>
        <dbReference type="Pfam" id="PF01636"/>
    </source>
</evidence>
<dbReference type="InterPro" id="IPR002575">
    <property type="entry name" value="Aminoglycoside_PTrfase"/>
</dbReference>
<protein>
    <recommendedName>
        <fullName evidence="1">Aminoglycoside phosphotransferase domain-containing protein</fullName>
    </recommendedName>
</protein>
<dbReference type="CDD" id="cd05120">
    <property type="entry name" value="APH_ChoK_like"/>
    <property type="match status" value="1"/>
</dbReference>
<dbReference type="eggNOG" id="ENOG502SH7E">
    <property type="taxonomic scope" value="Eukaryota"/>
</dbReference>
<gene>
    <name evidence="2" type="ORF">ATEG_07780</name>
</gene>
<dbReference type="Gene3D" id="3.90.1200.10">
    <property type="match status" value="1"/>
</dbReference>
<feature type="domain" description="Aminoglycoside phosphotransferase" evidence="1">
    <location>
        <begin position="75"/>
        <end position="247"/>
    </location>
</feature>
<dbReference type="RefSeq" id="XP_001216401.1">
    <property type="nucleotide sequence ID" value="XM_001216401.1"/>
</dbReference>
<name>Q0CEV4_ASPTN</name>
<dbReference type="AlphaFoldDB" id="Q0CEV4"/>
<dbReference type="SUPFAM" id="SSF56112">
    <property type="entry name" value="Protein kinase-like (PK-like)"/>
    <property type="match status" value="1"/>
</dbReference>
<dbReference type="OMA" id="CHKSADE"/>
<dbReference type="VEuPathDB" id="FungiDB:ATEG_07780"/>
<dbReference type="OrthoDB" id="3250044at2759"/>
<dbReference type="GeneID" id="4322667"/>
<dbReference type="EMBL" id="CH476604">
    <property type="protein sequence ID" value="EAU32042.1"/>
    <property type="molecule type" value="Genomic_DNA"/>
</dbReference>
<dbReference type="Pfam" id="PF01636">
    <property type="entry name" value="APH"/>
    <property type="match status" value="1"/>
</dbReference>
<proteinExistence type="predicted"/>
<reference evidence="3" key="1">
    <citation type="submission" date="2005-09" db="EMBL/GenBank/DDBJ databases">
        <title>Annotation of the Aspergillus terreus NIH2624 genome.</title>
        <authorList>
            <person name="Birren B.W."/>
            <person name="Lander E.S."/>
            <person name="Galagan J.E."/>
            <person name="Nusbaum C."/>
            <person name="Devon K."/>
            <person name="Henn M."/>
            <person name="Ma L.-J."/>
            <person name="Jaffe D.B."/>
            <person name="Butler J."/>
            <person name="Alvarez P."/>
            <person name="Gnerre S."/>
            <person name="Grabherr M."/>
            <person name="Kleber M."/>
            <person name="Mauceli E.W."/>
            <person name="Brockman W."/>
            <person name="Rounsley S."/>
            <person name="Young S.K."/>
            <person name="LaButti K."/>
            <person name="Pushparaj V."/>
            <person name="DeCaprio D."/>
            <person name="Crawford M."/>
            <person name="Koehrsen M."/>
            <person name="Engels R."/>
            <person name="Montgomery P."/>
            <person name="Pearson M."/>
            <person name="Howarth C."/>
            <person name="Larson L."/>
            <person name="Luoma S."/>
            <person name="White J."/>
            <person name="Alvarado L."/>
            <person name="Kodira C.D."/>
            <person name="Zeng Q."/>
            <person name="Oleary S."/>
            <person name="Yandava C."/>
            <person name="Denning D.W."/>
            <person name="Nierman W.C."/>
            <person name="Milne T."/>
            <person name="Madden K."/>
        </authorList>
    </citation>
    <scope>NUCLEOTIDE SEQUENCE [LARGE SCALE GENOMIC DNA]</scope>
    <source>
        <strain evidence="3">NIH 2624 / FGSC A1156</strain>
    </source>
</reference>
<accession>Q0CEV4</accession>
<dbReference type="PANTHER" id="PTHR21310:SF39">
    <property type="entry name" value="AMINOGLYCOSIDE PHOSPHOTRANSFERASE DOMAIN-CONTAINING PROTEIN"/>
    <property type="match status" value="1"/>
</dbReference>
<dbReference type="PANTHER" id="PTHR21310">
    <property type="entry name" value="AMINOGLYCOSIDE PHOSPHOTRANSFERASE-RELATED-RELATED"/>
    <property type="match status" value="1"/>
</dbReference>
<dbReference type="InterPro" id="IPR051678">
    <property type="entry name" value="AGP_Transferase"/>
</dbReference>
<evidence type="ECO:0000313" key="3">
    <source>
        <dbReference type="Proteomes" id="UP000007963"/>
    </source>
</evidence>
<dbReference type="HOGENOM" id="CLU_057145_0_0_1"/>
<sequence length="403" mass="46005">MHVPLSIHTTSYSMAAWDITTADEAWLIELCHKSADEGRQIGGQEHGGPKVVRISDRIVAKYGNIRRSELAAQEVAYHNTDRSIVHIPKVHRFFESDGQSYLFMEYVEGQTLEDVDFETHKDIPIRVANILAHLQQILGDCDSPGPVTGGEAHGYIFGDEGAGTAFDSIEDMNVYMNKRLDKMNEYLSRQEDQRRFDHLDLTPYALVLCHGDICRRNIIFESDGSLCLVDWGFAGFYPRIFELAAISYVVQNNAAFKDPIIHEFTKLLSLTDKEKQDIDRFRAVRFANLRWSFRDRRTTAEEDKFIQELYETQKRIKEEQETAGIQSFIISELLDGLLEQKSRPDLEVRHVPRPWTGSQTAIGHVKRVVVVGLDVNVASFILAMKILSSRRIFVIRTTQGSPK</sequence>
<evidence type="ECO:0000313" key="2">
    <source>
        <dbReference type="EMBL" id="EAU32042.1"/>
    </source>
</evidence>
<dbReference type="STRING" id="341663.Q0CEV4"/>
<organism evidence="2 3">
    <name type="scientific">Aspergillus terreus (strain NIH 2624 / FGSC A1156)</name>
    <dbReference type="NCBI Taxonomy" id="341663"/>
    <lineage>
        <taxon>Eukaryota</taxon>
        <taxon>Fungi</taxon>
        <taxon>Dikarya</taxon>
        <taxon>Ascomycota</taxon>
        <taxon>Pezizomycotina</taxon>
        <taxon>Eurotiomycetes</taxon>
        <taxon>Eurotiomycetidae</taxon>
        <taxon>Eurotiales</taxon>
        <taxon>Aspergillaceae</taxon>
        <taxon>Aspergillus</taxon>
        <taxon>Aspergillus subgen. Circumdati</taxon>
    </lineage>
</organism>
<dbReference type="InterPro" id="IPR011009">
    <property type="entry name" value="Kinase-like_dom_sf"/>
</dbReference>
<dbReference type="Proteomes" id="UP000007963">
    <property type="component" value="Unassembled WGS sequence"/>
</dbReference>